<evidence type="ECO:0008006" key="8">
    <source>
        <dbReference type="Google" id="ProtNLM"/>
    </source>
</evidence>
<keyword evidence="1" id="KW-0479">Metal-binding</keyword>
<dbReference type="Pfam" id="PF02373">
    <property type="entry name" value="JmjC"/>
    <property type="match status" value="1"/>
</dbReference>
<organism evidence="6 7">
    <name type="scientific">Diaporthe australafricana</name>
    <dbReference type="NCBI Taxonomy" id="127596"/>
    <lineage>
        <taxon>Eukaryota</taxon>
        <taxon>Fungi</taxon>
        <taxon>Dikarya</taxon>
        <taxon>Ascomycota</taxon>
        <taxon>Pezizomycotina</taxon>
        <taxon>Sordariomycetes</taxon>
        <taxon>Sordariomycetidae</taxon>
        <taxon>Diaporthales</taxon>
        <taxon>Diaporthaceae</taxon>
        <taxon>Diaporthe</taxon>
    </lineage>
</organism>
<dbReference type="InterPro" id="IPR003347">
    <property type="entry name" value="JmjC_dom"/>
</dbReference>
<evidence type="ECO:0000256" key="2">
    <source>
        <dbReference type="ARBA" id="ARBA00023004"/>
    </source>
</evidence>
<accession>A0ABR3W155</accession>
<dbReference type="InterPro" id="IPR001214">
    <property type="entry name" value="SET_dom"/>
</dbReference>
<keyword evidence="2" id="KW-0408">Iron</keyword>
<evidence type="ECO:0000313" key="6">
    <source>
        <dbReference type="EMBL" id="KAL1850478.1"/>
    </source>
</evidence>
<dbReference type="EMBL" id="JAWRVE010000185">
    <property type="protein sequence ID" value="KAL1850478.1"/>
    <property type="molecule type" value="Genomic_DNA"/>
</dbReference>
<reference evidence="6 7" key="1">
    <citation type="journal article" date="2024" name="IMA Fungus">
        <title>IMA Genome - F19 : A genome assembly and annotation guide to empower mycologists, including annotated draft genome sequences of Ceratocystis pirilliformis, Diaporthe australafricana, Fusarium ophioides, Paecilomyces lecythidis, and Sporothrix stenoceras.</title>
        <authorList>
            <person name="Aylward J."/>
            <person name="Wilson A.M."/>
            <person name="Visagie C.M."/>
            <person name="Spraker J."/>
            <person name="Barnes I."/>
            <person name="Buitendag C."/>
            <person name="Ceriani C."/>
            <person name="Del Mar Angel L."/>
            <person name="du Plessis D."/>
            <person name="Fuchs T."/>
            <person name="Gasser K."/>
            <person name="Kramer D."/>
            <person name="Li W."/>
            <person name="Munsamy K."/>
            <person name="Piso A."/>
            <person name="Price J.L."/>
            <person name="Sonnekus B."/>
            <person name="Thomas C."/>
            <person name="van der Nest A."/>
            <person name="van Dijk A."/>
            <person name="van Heerden A."/>
            <person name="van Vuuren N."/>
            <person name="Yilmaz N."/>
            <person name="Duong T.A."/>
            <person name="van der Merwe N.A."/>
            <person name="Wingfield M.J."/>
            <person name="Wingfield B.D."/>
        </authorList>
    </citation>
    <scope>NUCLEOTIDE SEQUENCE [LARGE SCALE GENOMIC DNA]</scope>
    <source>
        <strain evidence="6 7">CMW 18300</strain>
    </source>
</reference>
<feature type="domain" description="SET" evidence="4">
    <location>
        <begin position="735"/>
        <end position="850"/>
    </location>
</feature>
<dbReference type="PANTHER" id="PTHR10694">
    <property type="entry name" value="LYSINE-SPECIFIC DEMETHYLASE"/>
    <property type="match status" value="1"/>
</dbReference>
<evidence type="ECO:0000259" key="4">
    <source>
        <dbReference type="PROSITE" id="PS50280"/>
    </source>
</evidence>
<evidence type="ECO:0000259" key="5">
    <source>
        <dbReference type="PROSITE" id="PS51184"/>
    </source>
</evidence>
<dbReference type="Pfam" id="PF00856">
    <property type="entry name" value="SET"/>
    <property type="match status" value="1"/>
</dbReference>
<dbReference type="SUPFAM" id="SSF82199">
    <property type="entry name" value="SET domain"/>
    <property type="match status" value="1"/>
</dbReference>
<evidence type="ECO:0000313" key="7">
    <source>
        <dbReference type="Proteomes" id="UP001583177"/>
    </source>
</evidence>
<gene>
    <name evidence="6" type="ORF">Daus18300_012892</name>
</gene>
<comment type="caution">
    <text evidence="6">The sequence shown here is derived from an EMBL/GenBank/DDBJ whole genome shotgun (WGS) entry which is preliminary data.</text>
</comment>
<dbReference type="SMART" id="SM00558">
    <property type="entry name" value="JmjC"/>
    <property type="match status" value="1"/>
</dbReference>
<name>A0ABR3W155_9PEZI</name>
<dbReference type="InterPro" id="IPR046341">
    <property type="entry name" value="SET_dom_sf"/>
</dbReference>
<proteinExistence type="predicted"/>
<dbReference type="SUPFAM" id="SSF51197">
    <property type="entry name" value="Clavaminate synthase-like"/>
    <property type="match status" value="1"/>
</dbReference>
<feature type="compositionally biased region" description="Polar residues" evidence="3">
    <location>
        <begin position="469"/>
        <end position="479"/>
    </location>
</feature>
<feature type="domain" description="JmjC" evidence="5">
    <location>
        <begin position="228"/>
        <end position="389"/>
    </location>
</feature>
<protein>
    <recommendedName>
        <fullName evidence="8">JmjC domain-containing protein</fullName>
    </recommendedName>
</protein>
<feature type="region of interest" description="Disordered" evidence="3">
    <location>
        <begin position="429"/>
        <end position="479"/>
    </location>
</feature>
<feature type="region of interest" description="Disordered" evidence="3">
    <location>
        <begin position="68"/>
        <end position="108"/>
    </location>
</feature>
<keyword evidence="7" id="KW-1185">Reference proteome</keyword>
<dbReference type="Proteomes" id="UP001583177">
    <property type="component" value="Unassembled WGS sequence"/>
</dbReference>
<evidence type="ECO:0000256" key="3">
    <source>
        <dbReference type="SAM" id="MobiDB-lite"/>
    </source>
</evidence>
<sequence length="866" mass="95400">MDFSKRLEALELDIKDALQILQQKSAPTRRGSRHPISQDDPIISRLAEISEKMVHLKGLLELSIEERGEQAQNADGTADSEVSLGDSRIPSSASPPPGQAAETGGGAAVANRRSSIAITDMGFGLMQNLSRYGTGFSGKVHVSGFESFDLVKISNRIANPDNRASSLTVQHSSSSNDGVSELFPPRKQEFRFPDFSRIPYSAPQEYEKSFEAIITSTPRKPISYYVGPPLAPDFDTLLSPGKLLELGEIPGVTTPYWHAGEKDSGTAFHHEDGAMRSCNVTIAGFKLWIIIKESSNAKFEAFVQNLYPETQRPRCGQWLRHLNIFVSPEMLTKMSIGFDLILAGPGDMVVTAPGQYHAVLNLTACFAIAINFALADDPVLAQTIVCPKCGLYGFEHPSLQQVEEKVARPLRGHSKRLANKSLNQALVQPGNEADAWEPTTNSRQPSLGDLADSASLSGGHRTRSGVSYGVTNEDNSGSETRAEVAAGVLSRKAAVRSRIAVRQFCDLVDAKRNLQLHNVLFPYDAPNAARRLMILNGLKNSKTMIYINQYLFAVDIDKARDGMLRLPSETKDKIIKAAGLCGRQYEYHLQLGNQWRKVCGAFEGILCFIPSHKHNPFQVSATMYRDMDDQELEGFHDLLADEYTRTICAAGKSFQDSLGAQDSCFTWETKMLSKPLYKLPEEDMLSYIKPVPSLAEDKYCAAEFPDWPDPTLIPSEEKQCDYCSSPSCHCYSANASNTKSRIMVYPGKGLGLQAISAEPGAVVYRKNDLIGFLTGKLVPPGSLDKNQATEFYKCQIDSRDEGNEYRLINHACETHAAARLLKKKLSGRFRLCVLALKDINNGAEITITYSPEHEYLCEGCKPAATE</sequence>
<dbReference type="PANTHER" id="PTHR10694:SF33">
    <property type="entry name" value="LYSINE-SPECIFIC DEMETHYLASE 5"/>
    <property type="match status" value="1"/>
</dbReference>
<feature type="compositionally biased region" description="Low complexity" evidence="3">
    <location>
        <begin position="446"/>
        <end position="459"/>
    </location>
</feature>
<dbReference type="PROSITE" id="PS51184">
    <property type="entry name" value="JMJC"/>
    <property type="match status" value="1"/>
</dbReference>
<dbReference type="PROSITE" id="PS50280">
    <property type="entry name" value="SET"/>
    <property type="match status" value="1"/>
</dbReference>
<dbReference type="Gene3D" id="2.60.120.650">
    <property type="entry name" value="Cupin"/>
    <property type="match status" value="1"/>
</dbReference>
<dbReference type="Gene3D" id="2.170.270.10">
    <property type="entry name" value="SET domain"/>
    <property type="match status" value="1"/>
</dbReference>
<evidence type="ECO:0000256" key="1">
    <source>
        <dbReference type="ARBA" id="ARBA00022723"/>
    </source>
</evidence>